<name>M2RU40_COCSN</name>
<dbReference type="OMA" id="HAGTWHF"/>
<dbReference type="EMBL" id="KB445637">
    <property type="protein sequence ID" value="EMD70094.1"/>
    <property type="molecule type" value="Genomic_DNA"/>
</dbReference>
<keyword evidence="3" id="KW-1185">Reference proteome</keyword>
<gene>
    <name evidence="2" type="ORF">COCSADRAFT_177709</name>
</gene>
<dbReference type="KEGG" id="bsc:COCSADRAFT_177709"/>
<dbReference type="InterPro" id="IPR012312">
    <property type="entry name" value="Hemerythrin-like"/>
</dbReference>
<proteinExistence type="predicted"/>
<evidence type="ECO:0000313" key="3">
    <source>
        <dbReference type="Proteomes" id="UP000016934"/>
    </source>
</evidence>
<evidence type="ECO:0000259" key="1">
    <source>
        <dbReference type="Pfam" id="PF01814"/>
    </source>
</evidence>
<dbReference type="PANTHER" id="PTHR38048:SF2">
    <property type="entry name" value="HEMERYTHRIN-LIKE DOMAIN-CONTAINING PROTEIN"/>
    <property type="match status" value="1"/>
</dbReference>
<dbReference type="CDD" id="cd12108">
    <property type="entry name" value="Hr-like"/>
    <property type="match status" value="1"/>
</dbReference>
<dbReference type="Proteomes" id="UP000016934">
    <property type="component" value="Unassembled WGS sequence"/>
</dbReference>
<reference evidence="2 3" key="1">
    <citation type="journal article" date="2012" name="PLoS Pathog.">
        <title>Diverse lifestyles and strategies of plant pathogenesis encoded in the genomes of eighteen Dothideomycetes fungi.</title>
        <authorList>
            <person name="Ohm R.A."/>
            <person name="Feau N."/>
            <person name="Henrissat B."/>
            <person name="Schoch C.L."/>
            <person name="Horwitz B.A."/>
            <person name="Barry K.W."/>
            <person name="Condon B.J."/>
            <person name="Copeland A.C."/>
            <person name="Dhillon B."/>
            <person name="Glaser F."/>
            <person name="Hesse C.N."/>
            <person name="Kosti I."/>
            <person name="LaButti K."/>
            <person name="Lindquist E.A."/>
            <person name="Lucas S."/>
            <person name="Salamov A.A."/>
            <person name="Bradshaw R.E."/>
            <person name="Ciuffetti L."/>
            <person name="Hamelin R.C."/>
            <person name="Kema G.H.J."/>
            <person name="Lawrence C."/>
            <person name="Scott J.A."/>
            <person name="Spatafora J.W."/>
            <person name="Turgeon B.G."/>
            <person name="de Wit P.J.G.M."/>
            <person name="Zhong S."/>
            <person name="Goodwin S.B."/>
            <person name="Grigoriev I.V."/>
        </authorList>
    </citation>
    <scope>NUCLEOTIDE SEQUENCE [LARGE SCALE GENOMIC DNA]</scope>
    <source>
        <strain evidence="3">ND90Pr / ATCC 201652</strain>
    </source>
</reference>
<dbReference type="eggNOG" id="ENOG502SKMW">
    <property type="taxonomic scope" value="Eukaryota"/>
</dbReference>
<dbReference type="InterPro" id="IPR053206">
    <property type="entry name" value="Dimeric_xanthone_biosynth"/>
</dbReference>
<dbReference type="Gene3D" id="1.20.120.520">
    <property type="entry name" value="nmb1532 protein domain like"/>
    <property type="match status" value="1"/>
</dbReference>
<organism evidence="2 3">
    <name type="scientific">Cochliobolus sativus (strain ND90Pr / ATCC 201652)</name>
    <name type="common">Common root rot and spot blotch fungus</name>
    <name type="synonym">Bipolaris sorokiniana</name>
    <dbReference type="NCBI Taxonomy" id="665912"/>
    <lineage>
        <taxon>Eukaryota</taxon>
        <taxon>Fungi</taxon>
        <taxon>Dikarya</taxon>
        <taxon>Ascomycota</taxon>
        <taxon>Pezizomycotina</taxon>
        <taxon>Dothideomycetes</taxon>
        <taxon>Pleosporomycetidae</taxon>
        <taxon>Pleosporales</taxon>
        <taxon>Pleosporineae</taxon>
        <taxon>Pleosporaceae</taxon>
        <taxon>Bipolaris</taxon>
    </lineage>
</organism>
<reference evidence="3" key="2">
    <citation type="journal article" date="2013" name="PLoS Genet.">
        <title>Comparative genome structure, secondary metabolite, and effector coding capacity across Cochliobolus pathogens.</title>
        <authorList>
            <person name="Condon B.J."/>
            <person name="Leng Y."/>
            <person name="Wu D."/>
            <person name="Bushley K.E."/>
            <person name="Ohm R.A."/>
            <person name="Otillar R."/>
            <person name="Martin J."/>
            <person name="Schackwitz W."/>
            <person name="Grimwood J."/>
            <person name="MohdZainudin N."/>
            <person name="Xue C."/>
            <person name="Wang R."/>
            <person name="Manning V.A."/>
            <person name="Dhillon B."/>
            <person name="Tu Z.J."/>
            <person name="Steffenson B.J."/>
            <person name="Salamov A."/>
            <person name="Sun H."/>
            <person name="Lowry S."/>
            <person name="LaButti K."/>
            <person name="Han J."/>
            <person name="Copeland A."/>
            <person name="Lindquist E."/>
            <person name="Barry K."/>
            <person name="Schmutz J."/>
            <person name="Baker S.E."/>
            <person name="Ciuffetti L.M."/>
            <person name="Grigoriev I.V."/>
            <person name="Zhong S."/>
            <person name="Turgeon B.G."/>
        </authorList>
    </citation>
    <scope>NUCLEOTIDE SEQUENCE [LARGE SCALE GENOMIC DNA]</scope>
    <source>
        <strain evidence="3">ND90Pr / ATCC 201652</strain>
    </source>
</reference>
<feature type="domain" description="Hemerythrin-like" evidence="1">
    <location>
        <begin position="45"/>
        <end position="169"/>
    </location>
</feature>
<dbReference type="RefSeq" id="XP_007695228.1">
    <property type="nucleotide sequence ID" value="XM_007697038.1"/>
</dbReference>
<evidence type="ECO:0000313" key="2">
    <source>
        <dbReference type="EMBL" id="EMD70094.1"/>
    </source>
</evidence>
<dbReference type="PANTHER" id="PTHR38048">
    <property type="entry name" value="EXPRESSED PROTEIN"/>
    <property type="match status" value="1"/>
</dbReference>
<accession>M2RU40</accession>
<dbReference type="AlphaFoldDB" id="M2RU40"/>
<protein>
    <recommendedName>
        <fullName evidence="1">Hemerythrin-like domain-containing protein</fullName>
    </recommendedName>
</protein>
<sequence>MMTTTTKTPWADTPFPLLKIPGSPGAPTCSNAGVLGVCIEMANVHNLLLRGLNSIYNQAPFVTLPADISDLMLYTTAWADTIHHHHSAEETLFFPRIEALAKAAGQDCNMAGNVAQHQGFEAGMAEMVRWAKRVGSGEVKYDAEVLKGLIDAFAPLLTQHLHEEIDTLVELEKCDEEGVRKAMKVTADEGARTADPCGPG</sequence>
<dbReference type="Pfam" id="PF01814">
    <property type="entry name" value="Hemerythrin"/>
    <property type="match status" value="1"/>
</dbReference>
<dbReference type="HOGENOM" id="CLU_066708_3_0_1"/>
<dbReference type="GeneID" id="19133100"/>
<dbReference type="OrthoDB" id="58416at2759"/>